<dbReference type="EMBL" id="CALNXI010000016">
    <property type="protein sequence ID" value="CAH3014917.1"/>
    <property type="molecule type" value="Genomic_DNA"/>
</dbReference>
<comment type="caution">
    <text evidence="10">The sequence shown here is derived from an EMBL/GenBank/DDBJ whole genome shotgun (WGS) entry which is preliminary data.</text>
</comment>
<feature type="transmembrane region" description="Helical" evidence="8">
    <location>
        <begin position="226"/>
        <end position="252"/>
    </location>
</feature>
<accession>A0ABN8LLQ9</accession>
<evidence type="ECO:0000256" key="3">
    <source>
        <dbReference type="ARBA" id="ARBA00022989"/>
    </source>
</evidence>
<sequence>MVTDIFVGFSLVSALIFLVSVPLNFLVLLVFYRNKHLCNPPNVFLISVAASDLFCSVSTLPFYVVANAYGKWIYGDVGCTLIAFVACLSGLASLMHLAAASYERYVALVHPLNSQKFTVRYAARISLAMWLYALFWSLMPLCGWSGFEQEGIGTSCSVRWKSRRMLDLSYNICLLLACYVLPVSVMCFSYVKCCREIKTGAKCAKELWGRSSSFTRKTFETERRMARLFGVMTLAFLGAWTPYAVVSFMAMIGGPHVISDVAASTPAFLAKTSACLSPIIYVFLYKRLRRQIYSLLRKARRVTRSKSRDLPGG</sequence>
<feature type="transmembrane region" description="Helical" evidence="8">
    <location>
        <begin position="6"/>
        <end position="31"/>
    </location>
</feature>
<dbReference type="PROSITE" id="PS50262">
    <property type="entry name" value="G_PROTEIN_RECEP_F1_2"/>
    <property type="match status" value="1"/>
</dbReference>
<keyword evidence="6" id="KW-0675">Receptor</keyword>
<reference evidence="10 11" key="1">
    <citation type="submission" date="2022-05" db="EMBL/GenBank/DDBJ databases">
        <authorList>
            <consortium name="Genoscope - CEA"/>
            <person name="William W."/>
        </authorList>
    </citation>
    <scope>NUCLEOTIDE SEQUENCE [LARGE SCALE GENOMIC DNA]</scope>
</reference>
<proteinExistence type="predicted"/>
<keyword evidence="11" id="KW-1185">Reference proteome</keyword>
<evidence type="ECO:0000256" key="5">
    <source>
        <dbReference type="ARBA" id="ARBA00023136"/>
    </source>
</evidence>
<dbReference type="InterPro" id="IPR050125">
    <property type="entry name" value="GPCR_opsins"/>
</dbReference>
<dbReference type="Pfam" id="PF00001">
    <property type="entry name" value="7tm_1"/>
    <property type="match status" value="1"/>
</dbReference>
<dbReference type="SUPFAM" id="SSF81321">
    <property type="entry name" value="Family A G protein-coupled receptor-like"/>
    <property type="match status" value="1"/>
</dbReference>
<organism evidence="10 11">
    <name type="scientific">Porites evermanni</name>
    <dbReference type="NCBI Taxonomy" id="104178"/>
    <lineage>
        <taxon>Eukaryota</taxon>
        <taxon>Metazoa</taxon>
        <taxon>Cnidaria</taxon>
        <taxon>Anthozoa</taxon>
        <taxon>Hexacorallia</taxon>
        <taxon>Scleractinia</taxon>
        <taxon>Fungiina</taxon>
        <taxon>Poritidae</taxon>
        <taxon>Porites</taxon>
    </lineage>
</organism>
<feature type="transmembrane region" description="Helical" evidence="8">
    <location>
        <begin position="264"/>
        <end position="284"/>
    </location>
</feature>
<protein>
    <recommendedName>
        <fullName evidence="9">G-protein coupled receptors family 1 profile domain-containing protein</fullName>
    </recommendedName>
</protein>
<evidence type="ECO:0000256" key="1">
    <source>
        <dbReference type="ARBA" id="ARBA00004141"/>
    </source>
</evidence>
<feature type="domain" description="G-protein coupled receptors family 1 profile" evidence="9">
    <location>
        <begin position="23"/>
        <end position="281"/>
    </location>
</feature>
<evidence type="ECO:0000256" key="8">
    <source>
        <dbReference type="SAM" id="Phobius"/>
    </source>
</evidence>
<dbReference type="PRINTS" id="PR00237">
    <property type="entry name" value="GPCRRHODOPSN"/>
</dbReference>
<dbReference type="InterPro" id="IPR000276">
    <property type="entry name" value="GPCR_Rhodpsn"/>
</dbReference>
<dbReference type="InterPro" id="IPR017452">
    <property type="entry name" value="GPCR_Rhodpsn_7TM"/>
</dbReference>
<keyword evidence="5 8" id="KW-0472">Membrane</keyword>
<evidence type="ECO:0000256" key="4">
    <source>
        <dbReference type="ARBA" id="ARBA00023040"/>
    </source>
</evidence>
<comment type="subcellular location">
    <subcellularLocation>
        <location evidence="1">Membrane</location>
        <topology evidence="1">Multi-pass membrane protein</topology>
    </subcellularLocation>
</comment>
<keyword evidence="7" id="KW-0807">Transducer</keyword>
<evidence type="ECO:0000313" key="10">
    <source>
        <dbReference type="EMBL" id="CAH3014917.1"/>
    </source>
</evidence>
<dbReference type="Gene3D" id="1.20.1070.10">
    <property type="entry name" value="Rhodopsin 7-helix transmembrane proteins"/>
    <property type="match status" value="1"/>
</dbReference>
<dbReference type="PANTHER" id="PTHR24240">
    <property type="entry name" value="OPSIN"/>
    <property type="match status" value="1"/>
</dbReference>
<feature type="transmembrane region" description="Helical" evidence="8">
    <location>
        <begin position="121"/>
        <end position="139"/>
    </location>
</feature>
<feature type="transmembrane region" description="Helical" evidence="8">
    <location>
        <begin position="43"/>
        <end position="66"/>
    </location>
</feature>
<dbReference type="CDD" id="cd14969">
    <property type="entry name" value="7tmA_Opsins_type2_animals"/>
    <property type="match status" value="1"/>
</dbReference>
<feature type="transmembrane region" description="Helical" evidence="8">
    <location>
        <begin position="72"/>
        <end position="100"/>
    </location>
</feature>
<evidence type="ECO:0000256" key="7">
    <source>
        <dbReference type="ARBA" id="ARBA00023224"/>
    </source>
</evidence>
<evidence type="ECO:0000256" key="2">
    <source>
        <dbReference type="ARBA" id="ARBA00022692"/>
    </source>
</evidence>
<evidence type="ECO:0000259" key="9">
    <source>
        <dbReference type="PROSITE" id="PS50262"/>
    </source>
</evidence>
<evidence type="ECO:0000256" key="6">
    <source>
        <dbReference type="ARBA" id="ARBA00023170"/>
    </source>
</evidence>
<keyword evidence="2 8" id="KW-0812">Transmembrane</keyword>
<feature type="transmembrane region" description="Helical" evidence="8">
    <location>
        <begin position="168"/>
        <end position="191"/>
    </location>
</feature>
<keyword evidence="3 8" id="KW-1133">Transmembrane helix</keyword>
<dbReference type="Proteomes" id="UP001159427">
    <property type="component" value="Unassembled WGS sequence"/>
</dbReference>
<evidence type="ECO:0000313" key="11">
    <source>
        <dbReference type="Proteomes" id="UP001159427"/>
    </source>
</evidence>
<name>A0ABN8LLQ9_9CNID</name>
<keyword evidence="4" id="KW-0297">G-protein coupled receptor</keyword>
<gene>
    <name evidence="10" type="ORF">PEVE_00008799</name>
</gene>